<dbReference type="EMBL" id="JAFDVD010000003">
    <property type="protein sequence ID" value="MBM6399172.1"/>
    <property type="molecule type" value="Genomic_DNA"/>
</dbReference>
<keyword evidence="1" id="KW-0175">Coiled coil</keyword>
<proteinExistence type="predicted"/>
<evidence type="ECO:0000256" key="1">
    <source>
        <dbReference type="SAM" id="Coils"/>
    </source>
</evidence>
<accession>A0ABS2CH26</accession>
<dbReference type="RefSeq" id="WP_204129645.1">
    <property type="nucleotide sequence ID" value="NZ_JAFDVD010000003.1"/>
</dbReference>
<evidence type="ECO:0000313" key="4">
    <source>
        <dbReference type="Proteomes" id="UP001430172"/>
    </source>
</evidence>
<feature type="compositionally biased region" description="Basic and acidic residues" evidence="2">
    <location>
        <begin position="135"/>
        <end position="146"/>
    </location>
</feature>
<feature type="coiled-coil region" evidence="1">
    <location>
        <begin position="13"/>
        <end position="72"/>
    </location>
</feature>
<gene>
    <name evidence="3" type="ORF">JQN70_02100</name>
</gene>
<name>A0ABS2CH26_9MICO</name>
<reference evidence="3" key="1">
    <citation type="submission" date="2021-02" db="EMBL/GenBank/DDBJ databases">
        <title>Phycicoccus sp. MQZ13P-5T, whole genome shotgun sequence.</title>
        <authorList>
            <person name="Tuo L."/>
        </authorList>
    </citation>
    <scope>NUCLEOTIDE SEQUENCE</scope>
    <source>
        <strain evidence="3">MQZ13P-5</strain>
    </source>
</reference>
<protein>
    <submittedName>
        <fullName evidence="3">Uncharacterized protein</fullName>
    </submittedName>
</protein>
<keyword evidence="4" id="KW-1185">Reference proteome</keyword>
<feature type="region of interest" description="Disordered" evidence="2">
    <location>
        <begin position="134"/>
        <end position="184"/>
    </location>
</feature>
<organism evidence="3 4">
    <name type="scientific">Phycicoccus sonneratiae</name>
    <dbReference type="NCBI Taxonomy" id="2807628"/>
    <lineage>
        <taxon>Bacteria</taxon>
        <taxon>Bacillati</taxon>
        <taxon>Actinomycetota</taxon>
        <taxon>Actinomycetes</taxon>
        <taxon>Micrococcales</taxon>
        <taxon>Intrasporangiaceae</taxon>
        <taxon>Phycicoccus</taxon>
    </lineage>
</organism>
<dbReference type="Proteomes" id="UP001430172">
    <property type="component" value="Unassembled WGS sequence"/>
</dbReference>
<evidence type="ECO:0000313" key="3">
    <source>
        <dbReference type="EMBL" id="MBM6399172.1"/>
    </source>
</evidence>
<comment type="caution">
    <text evidence="3">The sequence shown here is derived from an EMBL/GenBank/DDBJ whole genome shotgun (WGS) entry which is preliminary data.</text>
</comment>
<evidence type="ECO:0000256" key="2">
    <source>
        <dbReference type="SAM" id="MobiDB-lite"/>
    </source>
</evidence>
<sequence>MPDRDQYDTEGVLAQAEAAARRSEDDLAVVLAEVDRAQASIARGRAELAQARAELEREADEEERRARAGELGRARRVVQERIDRDETTWRAVMSDVDQHWSAVEVRGETVAAWRTAIDRLEQEDPEFAALYRSVAEGRDPAERPGEWDSLGPASDAEPPVRPGETWPRSGPHRPGPDVPDPGRW</sequence>